<comment type="caution">
    <text evidence="2">The sequence shown here is derived from an EMBL/GenBank/DDBJ whole genome shotgun (WGS) entry which is preliminary data.</text>
</comment>
<feature type="region of interest" description="Disordered" evidence="1">
    <location>
        <begin position="63"/>
        <end position="130"/>
    </location>
</feature>
<dbReference type="PROSITE" id="PS51257">
    <property type="entry name" value="PROKAR_LIPOPROTEIN"/>
    <property type="match status" value="1"/>
</dbReference>
<sequence>MGKVTNGFFLLLALSLLGACERVKDKEAVADLPKTSVEDTLVFTPDTLEMDTVLTETDLDAHTGTDTYAQSDTDGLATAEDQDRSDAATSTGTRTASAETNEGTRTAVASGGSAATAKAAPARKRYVRPTRQQLQTALARDARRSNQMDLPQLKNYWLRRQHYYRRATKDIKYVAGDTKIKISTEETKIETPRGKVKIEGNDIKIKYD</sequence>
<evidence type="ECO:0008006" key="4">
    <source>
        <dbReference type="Google" id="ProtNLM"/>
    </source>
</evidence>
<feature type="compositionally biased region" description="Low complexity" evidence="1">
    <location>
        <begin position="87"/>
        <end position="120"/>
    </location>
</feature>
<proteinExistence type="predicted"/>
<evidence type="ECO:0000256" key="1">
    <source>
        <dbReference type="SAM" id="MobiDB-lite"/>
    </source>
</evidence>
<reference evidence="2 3" key="1">
    <citation type="journal article" date="2019" name="Int. J. Syst. Evol. Microbiol.">
        <title>Rufibacter sediminis sp. nov., isolated from freshwater lake sediment.</title>
        <authorList>
            <person name="Qu J.H."/>
            <person name="Zhang L.J."/>
            <person name="Fu Y.H."/>
            <person name="Li H.F."/>
        </authorList>
    </citation>
    <scope>NUCLEOTIDE SEQUENCE [LARGE SCALE GENOMIC DNA]</scope>
    <source>
        <strain evidence="2 3">H-1</strain>
    </source>
</reference>
<gene>
    <name evidence="2" type="ORF">H7U12_09955</name>
</gene>
<name>A0ABR6VT35_9BACT</name>
<dbReference type="RefSeq" id="WP_186636803.1">
    <property type="nucleotide sequence ID" value="NZ_JACOAF010000022.1"/>
</dbReference>
<dbReference type="EMBL" id="JACOAF010000022">
    <property type="protein sequence ID" value="MBC3540008.1"/>
    <property type="molecule type" value="Genomic_DNA"/>
</dbReference>
<feature type="compositionally biased region" description="Polar residues" evidence="1">
    <location>
        <begin position="64"/>
        <end position="73"/>
    </location>
</feature>
<organism evidence="2 3">
    <name type="scientific">Rufibacter sediminis</name>
    <dbReference type="NCBI Taxonomy" id="2762756"/>
    <lineage>
        <taxon>Bacteria</taxon>
        <taxon>Pseudomonadati</taxon>
        <taxon>Bacteroidota</taxon>
        <taxon>Cytophagia</taxon>
        <taxon>Cytophagales</taxon>
        <taxon>Hymenobacteraceae</taxon>
        <taxon>Rufibacter</taxon>
    </lineage>
</organism>
<evidence type="ECO:0000313" key="3">
    <source>
        <dbReference type="Proteomes" id="UP000659698"/>
    </source>
</evidence>
<protein>
    <recommendedName>
        <fullName evidence="4">Lipoprotein</fullName>
    </recommendedName>
</protein>
<dbReference type="Proteomes" id="UP000659698">
    <property type="component" value="Unassembled WGS sequence"/>
</dbReference>
<keyword evidence="3" id="KW-1185">Reference proteome</keyword>
<evidence type="ECO:0000313" key="2">
    <source>
        <dbReference type="EMBL" id="MBC3540008.1"/>
    </source>
</evidence>
<accession>A0ABR6VT35</accession>